<dbReference type="Proteomes" id="UP000283569">
    <property type="component" value="Unassembled WGS sequence"/>
</dbReference>
<dbReference type="PANTHER" id="PTHR23079">
    <property type="entry name" value="RNA-DEPENDENT RNA POLYMERASE"/>
    <property type="match status" value="1"/>
</dbReference>
<sequence>MEAHQRQIQAMATIDGIPADSRMSSSNPYKKQANVNNIRFNNDHRRSLHLVASTPDDDNRYHAYSDEPPLPRSFEEDISPSSSIIDAMEELFIDYGQSETRNNTANPKYDQLTRSSVMRDCDIRAHHPEEAGDKISKGVTLTEPFGFIWHVKSSNGTPMNDGIGRISQLLMREVRDVMGLDFLPAAIQARIGGAKGLWMMDLSPYSPDERWIEIYPSQQKWNCNWSDPAHRTLDVVSVSSYAGPAFLNLQFVPILEERAVDRKLMRTTICQRIDEHLRNDLDNAKAAIETPEVFRKWIHGTSYTTFGDRQDGTSWFVGGLPSNWPGIMSFLADGGFEPTRLEFLNSMMFDHQKDRWKHMETKLHVKIAKSTSALMTIDFQGVLAPNEVQLCFSPAFDDGQQTLDDLGGFSVLVGRCPAHLPSDIQKVNAVFKPELRHFKNVIVFSSLGDEPLANKLSGGIMTEIRHGFAGTQT</sequence>
<dbReference type="PANTHER" id="PTHR23079:SF14">
    <property type="entry name" value="RNA-DEPENDENT RNA POLYMERASE"/>
    <property type="match status" value="1"/>
</dbReference>
<dbReference type="EMBL" id="MRDB01000081">
    <property type="protein sequence ID" value="RKL26935.1"/>
    <property type="molecule type" value="Genomic_DNA"/>
</dbReference>
<evidence type="ECO:0000259" key="3">
    <source>
        <dbReference type="Pfam" id="PF05183"/>
    </source>
</evidence>
<dbReference type="AlphaFoldDB" id="A0A420SCD9"/>
<dbReference type="GO" id="GO:0031380">
    <property type="term" value="C:nuclear RNA-directed RNA polymerase complex"/>
    <property type="evidence" value="ECO:0007669"/>
    <property type="project" value="TreeGrafter"/>
</dbReference>
<evidence type="ECO:0000313" key="4">
    <source>
        <dbReference type="EMBL" id="RKL26935.1"/>
    </source>
</evidence>
<keyword evidence="1" id="KW-0696">RNA-directed RNA polymerase</keyword>
<evidence type="ECO:0000256" key="1">
    <source>
        <dbReference type="RuleBase" id="RU363098"/>
    </source>
</evidence>
<feature type="domain" description="RDRP core" evidence="3">
    <location>
        <begin position="152"/>
        <end position="459"/>
    </location>
</feature>
<evidence type="ECO:0000256" key="2">
    <source>
        <dbReference type="SAM" id="MobiDB-lite"/>
    </source>
</evidence>
<comment type="caution">
    <text evidence="4">The sequence shown here is derived from an EMBL/GenBank/DDBJ whole genome shotgun (WGS) entry which is preliminary data.</text>
</comment>
<dbReference type="GO" id="GO:0030422">
    <property type="term" value="P:siRNA processing"/>
    <property type="evidence" value="ECO:0007669"/>
    <property type="project" value="TreeGrafter"/>
</dbReference>
<comment type="similarity">
    <text evidence="1">Belongs to the RdRP family.</text>
</comment>
<protein>
    <recommendedName>
        <fullName evidence="1">RNA-dependent RNA polymerase</fullName>
        <ecNumber evidence="1">2.7.7.48</ecNumber>
    </recommendedName>
</protein>
<keyword evidence="1" id="KW-0548">Nucleotidyltransferase</keyword>
<dbReference type="InterPro" id="IPR057596">
    <property type="entry name" value="RDRP_core"/>
</dbReference>
<dbReference type="GO" id="GO:0003723">
    <property type="term" value="F:RNA binding"/>
    <property type="evidence" value="ECO:0007669"/>
    <property type="project" value="UniProtKB-KW"/>
</dbReference>
<comment type="catalytic activity">
    <reaction evidence="1">
        <text>RNA(n) + a ribonucleoside 5'-triphosphate = RNA(n+1) + diphosphate</text>
        <dbReference type="Rhea" id="RHEA:21248"/>
        <dbReference type="Rhea" id="RHEA-COMP:14527"/>
        <dbReference type="Rhea" id="RHEA-COMP:17342"/>
        <dbReference type="ChEBI" id="CHEBI:33019"/>
        <dbReference type="ChEBI" id="CHEBI:61557"/>
        <dbReference type="ChEBI" id="CHEBI:140395"/>
        <dbReference type="EC" id="2.7.7.48"/>
    </reaction>
</comment>
<feature type="region of interest" description="Disordered" evidence="2">
    <location>
        <begin position="52"/>
        <end position="76"/>
    </location>
</feature>
<evidence type="ECO:0000313" key="5">
    <source>
        <dbReference type="Proteomes" id="UP000283569"/>
    </source>
</evidence>
<proteinExistence type="inferred from homology"/>
<gene>
    <name evidence="4" type="ORF">BFJ72_g13457</name>
</gene>
<dbReference type="EC" id="2.7.7.48" evidence="1"/>
<reference evidence="4 5" key="1">
    <citation type="journal article" date="2018" name="Sci. Rep.">
        <title>Characterisation of pathogen-specific regions and novel effector candidates in Fusarium oxysporum f. sp. cepae.</title>
        <authorList>
            <person name="Armitage A.D."/>
            <person name="Taylor A."/>
            <person name="Sobczyk M.K."/>
            <person name="Baxter L."/>
            <person name="Greenfield B.P."/>
            <person name="Bates H.J."/>
            <person name="Wilson F."/>
            <person name="Jackson A.C."/>
            <person name="Ott S."/>
            <person name="Harrison R.J."/>
            <person name="Clarkson J.P."/>
        </authorList>
    </citation>
    <scope>NUCLEOTIDE SEQUENCE [LARGE SCALE GENOMIC DNA]</scope>
    <source>
        <strain evidence="4 5">Fp_A8</strain>
    </source>
</reference>
<name>A0A420SCD9_GIBIN</name>
<accession>A0A420SCD9</accession>
<dbReference type="GO" id="GO:0003968">
    <property type="term" value="F:RNA-directed RNA polymerase activity"/>
    <property type="evidence" value="ECO:0007669"/>
    <property type="project" value="UniProtKB-KW"/>
</dbReference>
<keyword evidence="1" id="KW-0808">Transferase</keyword>
<keyword evidence="1" id="KW-0694">RNA-binding</keyword>
<dbReference type="Pfam" id="PF05183">
    <property type="entry name" value="RdRP"/>
    <property type="match status" value="1"/>
</dbReference>
<dbReference type="InterPro" id="IPR007855">
    <property type="entry name" value="RDRP"/>
</dbReference>
<organism evidence="4 5">
    <name type="scientific">Gibberella intermedia</name>
    <name type="common">Bulb rot disease fungus</name>
    <name type="synonym">Fusarium proliferatum</name>
    <dbReference type="NCBI Taxonomy" id="948311"/>
    <lineage>
        <taxon>Eukaryota</taxon>
        <taxon>Fungi</taxon>
        <taxon>Dikarya</taxon>
        <taxon>Ascomycota</taxon>
        <taxon>Pezizomycotina</taxon>
        <taxon>Sordariomycetes</taxon>
        <taxon>Hypocreomycetidae</taxon>
        <taxon>Hypocreales</taxon>
        <taxon>Nectriaceae</taxon>
        <taxon>Fusarium</taxon>
        <taxon>Fusarium fujikuroi species complex</taxon>
    </lineage>
</organism>